<organism evidence="2 3">
    <name type="scientific">Aspergillus welwitschiae</name>
    <dbReference type="NCBI Taxonomy" id="1341132"/>
    <lineage>
        <taxon>Eukaryota</taxon>
        <taxon>Fungi</taxon>
        <taxon>Dikarya</taxon>
        <taxon>Ascomycota</taxon>
        <taxon>Pezizomycotina</taxon>
        <taxon>Eurotiomycetes</taxon>
        <taxon>Eurotiomycetidae</taxon>
        <taxon>Eurotiales</taxon>
        <taxon>Aspergillaceae</taxon>
        <taxon>Aspergillus</taxon>
        <taxon>Aspergillus subgen. Circumdati</taxon>
    </lineage>
</organism>
<sequence length="122" mass="14444">MALPSPSWIPSMVSDWLSQWSHVCFMSLQTIRLILYLFLDQGTYRPQVEEHLISNRSPVWICHSSVKSFTKTNRTRQHCIFFRLVHLFLLYSFDFSFLLEHSLFDTFWEAGLSPSYQSATLF</sequence>
<dbReference type="AlphaFoldDB" id="A0A3F3PUG3"/>
<name>A0A3F3PUG3_9EURO</name>
<dbReference type="GeneID" id="38135574"/>
<dbReference type="Proteomes" id="UP000253729">
    <property type="component" value="Unassembled WGS sequence"/>
</dbReference>
<protein>
    <submittedName>
        <fullName evidence="2">Uncharacterized protein</fullName>
    </submittedName>
</protein>
<evidence type="ECO:0000313" key="3">
    <source>
        <dbReference type="Proteomes" id="UP000253729"/>
    </source>
</evidence>
<keyword evidence="1" id="KW-0812">Transmembrane</keyword>
<gene>
    <name evidence="2" type="ORF">BDQ94DRAFT_148604</name>
</gene>
<dbReference type="EMBL" id="KZ852060">
    <property type="protein sequence ID" value="RDH30515.1"/>
    <property type="molecule type" value="Genomic_DNA"/>
</dbReference>
<keyword evidence="1" id="KW-1133">Transmembrane helix</keyword>
<reference evidence="2 3" key="1">
    <citation type="submission" date="2018-07" db="EMBL/GenBank/DDBJ databases">
        <title>The genomes of Aspergillus section Nigri reveals drivers in fungal speciation.</title>
        <authorList>
            <consortium name="DOE Joint Genome Institute"/>
            <person name="Vesth T.C."/>
            <person name="Nybo J."/>
            <person name="Theobald S."/>
            <person name="Brandl J."/>
            <person name="Frisvad J.C."/>
            <person name="Nielsen K.F."/>
            <person name="Lyhne E.K."/>
            <person name="Kogle M.E."/>
            <person name="Kuo A."/>
            <person name="Riley R."/>
            <person name="Clum A."/>
            <person name="Nolan M."/>
            <person name="Lipzen A."/>
            <person name="Salamov A."/>
            <person name="Henrissat B."/>
            <person name="Wiebenga A."/>
            <person name="De vries R.P."/>
            <person name="Grigoriev I.V."/>
            <person name="Mortensen U.H."/>
            <person name="Andersen M.R."/>
            <person name="Baker S.E."/>
        </authorList>
    </citation>
    <scope>NUCLEOTIDE SEQUENCE [LARGE SCALE GENOMIC DNA]</scope>
    <source>
        <strain evidence="2 3">CBS 139.54b</strain>
    </source>
</reference>
<keyword evidence="3" id="KW-1185">Reference proteome</keyword>
<dbReference type="RefSeq" id="XP_026623537.1">
    <property type="nucleotide sequence ID" value="XM_026767218.1"/>
</dbReference>
<proteinExistence type="predicted"/>
<evidence type="ECO:0000313" key="2">
    <source>
        <dbReference type="EMBL" id="RDH30515.1"/>
    </source>
</evidence>
<accession>A0A3F3PUG3</accession>
<feature type="transmembrane region" description="Helical" evidence="1">
    <location>
        <begin position="80"/>
        <end position="99"/>
    </location>
</feature>
<evidence type="ECO:0000256" key="1">
    <source>
        <dbReference type="SAM" id="Phobius"/>
    </source>
</evidence>
<keyword evidence="1" id="KW-0472">Membrane</keyword>
<feature type="transmembrane region" description="Helical" evidence="1">
    <location>
        <begin position="20"/>
        <end position="39"/>
    </location>
</feature>